<comment type="similarity">
    <text evidence="1">Belongs to the CDC123 family.</text>
</comment>
<organism evidence="3 4">
    <name type="scientific">Paratrimastix pyriformis</name>
    <dbReference type="NCBI Taxonomy" id="342808"/>
    <lineage>
        <taxon>Eukaryota</taxon>
        <taxon>Metamonada</taxon>
        <taxon>Preaxostyla</taxon>
        <taxon>Paratrimastigidae</taxon>
        <taxon>Paratrimastix</taxon>
    </lineage>
</organism>
<dbReference type="PANTHER" id="PTHR15323:SF6">
    <property type="entry name" value="CELL DIVISION CYCLE PROTEIN 123 HOMOLOG"/>
    <property type="match status" value="1"/>
</dbReference>
<evidence type="ECO:0000256" key="2">
    <source>
        <dbReference type="SAM" id="Phobius"/>
    </source>
</evidence>
<sequence length="401" mass="45473">MEKQNREENLAFDIDKWYEPLKQFTFPTVFLPFTPSMGRAITRYYQTRFLGRRTFRSADAEELAKLESQLDEAIRPFGENGAFVRLSGRSPKDGEPTPAIRKSLMQSYNAAVQRLLSEGYPDDSNTRLVAISQCPSWLRVTSGQEALSLLVSSERVLVDVFDWLGPDESTPPTAAPTQVALRAWEPGLRMDYEFRAWVSEGKLTAISSYDHYALYRHLGPQVAHIKELILAYWRQCHPHMPPEYHGTYVVDFGYLPQQDRVVLIELSPFLPCTGAALFHWKRDWDLLTRGDPTAPDGVVFRTREVYYGAIPPSSPESRVIPPEELLHTLVQSNWVERFESRAPLWSLYMKRWLQAPAAPATKRDPKKKRPTGAVTAWAGAAVLGLGALLVAWLVKGGHHHA</sequence>
<comment type="caution">
    <text evidence="3">The sequence shown here is derived from an EMBL/GenBank/DDBJ whole genome shotgun (WGS) entry which is preliminary data.</text>
</comment>
<dbReference type="Proteomes" id="UP001141327">
    <property type="component" value="Unassembled WGS sequence"/>
</dbReference>
<dbReference type="InterPro" id="IPR009772">
    <property type="entry name" value="CDC123"/>
</dbReference>
<evidence type="ECO:0000313" key="4">
    <source>
        <dbReference type="Proteomes" id="UP001141327"/>
    </source>
</evidence>
<keyword evidence="4" id="KW-1185">Reference proteome</keyword>
<keyword evidence="2" id="KW-1133">Transmembrane helix</keyword>
<reference evidence="3" key="1">
    <citation type="journal article" date="2022" name="bioRxiv">
        <title>Genomics of Preaxostyla Flagellates Illuminates Evolutionary Transitions and the Path Towards Mitochondrial Loss.</title>
        <authorList>
            <person name="Novak L.V.F."/>
            <person name="Treitli S.C."/>
            <person name="Pyrih J."/>
            <person name="Halakuc P."/>
            <person name="Pipaliya S.V."/>
            <person name="Vacek V."/>
            <person name="Brzon O."/>
            <person name="Soukal P."/>
            <person name="Eme L."/>
            <person name="Dacks J.B."/>
            <person name="Karnkowska A."/>
            <person name="Elias M."/>
            <person name="Hampl V."/>
        </authorList>
    </citation>
    <scope>NUCLEOTIDE SEQUENCE</scope>
    <source>
        <strain evidence="3">RCP-MX</strain>
    </source>
</reference>
<evidence type="ECO:0008006" key="5">
    <source>
        <dbReference type="Google" id="ProtNLM"/>
    </source>
</evidence>
<gene>
    <name evidence="3" type="ORF">PAPYR_4889</name>
</gene>
<evidence type="ECO:0000313" key="3">
    <source>
        <dbReference type="EMBL" id="KAJ4459100.1"/>
    </source>
</evidence>
<dbReference type="EMBL" id="JAPMOS010000022">
    <property type="protein sequence ID" value="KAJ4459100.1"/>
    <property type="molecule type" value="Genomic_DNA"/>
</dbReference>
<feature type="transmembrane region" description="Helical" evidence="2">
    <location>
        <begin position="372"/>
        <end position="394"/>
    </location>
</feature>
<dbReference type="Pfam" id="PF07065">
    <property type="entry name" value="D123"/>
    <property type="match status" value="1"/>
</dbReference>
<proteinExistence type="inferred from homology"/>
<keyword evidence="2" id="KW-0812">Transmembrane</keyword>
<keyword evidence="2" id="KW-0472">Membrane</keyword>
<evidence type="ECO:0000256" key="1">
    <source>
        <dbReference type="ARBA" id="ARBA00011047"/>
    </source>
</evidence>
<protein>
    <recommendedName>
        <fullName evidence="5">Cell division cycle protein 123</fullName>
    </recommendedName>
</protein>
<name>A0ABQ8UIP7_9EUKA</name>
<dbReference type="PANTHER" id="PTHR15323">
    <property type="entry name" value="D123 PROTEIN"/>
    <property type="match status" value="1"/>
</dbReference>
<accession>A0ABQ8UIP7</accession>